<accession>A0A7L6AVP0</accession>
<gene>
    <name evidence="1" type="ORF">HZT40_18040</name>
</gene>
<dbReference type="KEGG" id="this:HZT40_18040"/>
<proteinExistence type="predicted"/>
<dbReference type="EMBL" id="CP059265">
    <property type="protein sequence ID" value="QLQ33173.1"/>
    <property type="molecule type" value="Genomic_DNA"/>
</dbReference>
<keyword evidence="2" id="KW-1185">Reference proteome</keyword>
<organism evidence="1 2">
    <name type="scientific">Candidatus Thiothrix singaporensis</name>
    <dbReference type="NCBI Taxonomy" id="2799669"/>
    <lineage>
        <taxon>Bacteria</taxon>
        <taxon>Pseudomonadati</taxon>
        <taxon>Pseudomonadota</taxon>
        <taxon>Gammaproteobacteria</taxon>
        <taxon>Thiotrichales</taxon>
        <taxon>Thiotrichaceae</taxon>
        <taxon>Thiothrix</taxon>
    </lineage>
</organism>
<dbReference type="Proteomes" id="UP000510621">
    <property type="component" value="Chromosome"/>
</dbReference>
<dbReference type="AlphaFoldDB" id="A0A7L6AVP0"/>
<protein>
    <submittedName>
        <fullName evidence="1">Uncharacterized protein</fullName>
    </submittedName>
</protein>
<name>A0A7L6AVP0_9GAMM</name>
<sequence length="304" mass="34267">MESYAKRLHNPFRGLLQVIANQQLRALSFDGRQWELQFLCDMLRVKPGQPAFAPRFQYARIGRWEACSGFKPYPLDPAINCNIVESAVAEVLEALARAQVPLPQDDAYELWLLDEQQHLPLALLASCRQPGEMDGVQLRRPAWKAISAAQLGLDNTEEENQRGMPPLNYRLEMLVKKRAGQNPAAKWFRRLGNGDGQEVSADGNVVGVLPTAAFPECLLREDWDNPVAQGLCARYLQRLAPQLLVLQGLSHAGRDRLEQMASCHVIEVDRYFHLYPAVADLQRMTALRVEARLRMACDCPAKRG</sequence>
<evidence type="ECO:0000313" key="2">
    <source>
        <dbReference type="Proteomes" id="UP000510621"/>
    </source>
</evidence>
<evidence type="ECO:0000313" key="1">
    <source>
        <dbReference type="EMBL" id="QLQ33173.1"/>
    </source>
</evidence>
<reference evidence="1" key="1">
    <citation type="submission" date="2020-06" db="EMBL/GenBank/DDBJ databases">
        <title>Analysis procedures for assessing recovery of high quality, complete, closed genomes from Nanopore long read metagenome sequencing.</title>
        <authorList>
            <person name="Bessarab I."/>
            <person name="Arumugam K."/>
            <person name="Haryono M."/>
            <person name="Liu X."/>
            <person name="Roy S."/>
            <person name="Zuniga-Montanez R.E."/>
            <person name="Qiu G."/>
            <person name="Drautz-Moses D.I."/>
            <person name="Law Y.Y."/>
            <person name="Wuertz S."/>
            <person name="Lauro F.M."/>
            <person name="Huson D.H."/>
            <person name="Williams R.B."/>
        </authorList>
    </citation>
    <scope>NUCLEOTIDE SEQUENCE [LARGE SCALE GENOMIC DNA]</scope>
    <source>
        <strain evidence="1">SSD2</strain>
    </source>
</reference>